<accession>A0LQR1</accession>
<dbReference type="Proteomes" id="UP000001784">
    <property type="component" value="Chromosome"/>
</dbReference>
<dbReference type="AlphaFoldDB" id="A0LQR1"/>
<dbReference type="Pfam" id="PF12654">
    <property type="entry name" value="DUF3786"/>
    <property type="match status" value="1"/>
</dbReference>
<dbReference type="KEGG" id="sfu:Sfum_4098"/>
<sequence length="218" mass="24428">MARIDDYIESFRLASEELRQSDLVEIAESAGAQFKKLEDGTTALRLLFFGTPILIWVGDRVEVMREDSEKDMSLPERILIVHYLLGASGICPTGKMISYRQIPDGMFYFEAFQRRARDPFLVTFGNNADLFRTCATTVGGRPVPVGDVGMEFDLLPHVTVQLVLWQGDEDFPSEASVLFDESIQTRLSAEDIAVLSGMLVYRLVGLACKLYPELKCTS</sequence>
<protein>
    <recommendedName>
        <fullName evidence="1">DUF3786 domain-containing protein</fullName>
    </recommendedName>
</protein>
<reference evidence="2 3" key="1">
    <citation type="submission" date="2006-10" db="EMBL/GenBank/DDBJ databases">
        <title>Complete sequence of Syntrophobacter fumaroxidans MPOB.</title>
        <authorList>
            <consortium name="US DOE Joint Genome Institute"/>
            <person name="Copeland A."/>
            <person name="Lucas S."/>
            <person name="Lapidus A."/>
            <person name="Barry K."/>
            <person name="Detter J.C."/>
            <person name="Glavina del Rio T."/>
            <person name="Hammon N."/>
            <person name="Israni S."/>
            <person name="Pitluck S."/>
            <person name="Goltsman E.G."/>
            <person name="Martinez M."/>
            <person name="Schmutz J."/>
            <person name="Larimer F."/>
            <person name="Land M."/>
            <person name="Hauser L."/>
            <person name="Kyrpides N."/>
            <person name="Kim E."/>
            <person name="Boone D.R."/>
            <person name="Brockman F."/>
            <person name="Culley D."/>
            <person name="Ferry J."/>
            <person name="Gunsalus R."/>
            <person name="McInerney M.J."/>
            <person name="Morrison M."/>
            <person name="Plugge C."/>
            <person name="Rohlin L."/>
            <person name="Scholten J."/>
            <person name="Sieber J."/>
            <person name="Stams A.J.M."/>
            <person name="Worm P."/>
            <person name="Henstra A.M."/>
            <person name="Richardson P."/>
        </authorList>
    </citation>
    <scope>NUCLEOTIDE SEQUENCE [LARGE SCALE GENOMIC DNA]</scope>
    <source>
        <strain evidence="3">DSM 10017 / MPOB</strain>
    </source>
</reference>
<evidence type="ECO:0000313" key="3">
    <source>
        <dbReference type="Proteomes" id="UP000001784"/>
    </source>
</evidence>
<dbReference type="InterPro" id="IPR024264">
    <property type="entry name" value="DUF3786"/>
</dbReference>
<organism evidence="2 3">
    <name type="scientific">Syntrophobacter fumaroxidans (strain DSM 10017 / MPOB)</name>
    <dbReference type="NCBI Taxonomy" id="335543"/>
    <lineage>
        <taxon>Bacteria</taxon>
        <taxon>Pseudomonadati</taxon>
        <taxon>Thermodesulfobacteriota</taxon>
        <taxon>Syntrophobacteria</taxon>
        <taxon>Syntrophobacterales</taxon>
        <taxon>Syntrophobacteraceae</taxon>
        <taxon>Syntrophobacter</taxon>
    </lineage>
</organism>
<name>A0LQR1_SYNFM</name>
<dbReference type="OrthoDB" id="9793197at2"/>
<dbReference type="InParanoid" id="A0LQR1"/>
<dbReference type="STRING" id="335543.Sfum_4098"/>
<feature type="domain" description="DUF3786" evidence="1">
    <location>
        <begin position="22"/>
        <end position="201"/>
    </location>
</feature>
<evidence type="ECO:0000313" key="2">
    <source>
        <dbReference type="EMBL" id="ABK19763.1"/>
    </source>
</evidence>
<gene>
    <name evidence="2" type="ordered locus">Sfum_4098</name>
</gene>
<dbReference type="EMBL" id="CP000478">
    <property type="protein sequence ID" value="ABK19763.1"/>
    <property type="molecule type" value="Genomic_DNA"/>
</dbReference>
<dbReference type="RefSeq" id="WP_011700876.1">
    <property type="nucleotide sequence ID" value="NC_008554.1"/>
</dbReference>
<evidence type="ECO:0000259" key="1">
    <source>
        <dbReference type="Pfam" id="PF12654"/>
    </source>
</evidence>
<dbReference type="HOGENOM" id="CLU_106581_0_1_7"/>
<proteinExistence type="predicted"/>
<keyword evidence="3" id="KW-1185">Reference proteome</keyword>
<dbReference type="eggNOG" id="COG1456">
    <property type="taxonomic scope" value="Bacteria"/>
</dbReference>